<dbReference type="FunFam" id="3.80.10.10:FF:000037">
    <property type="entry name" value="Toll-like receptor 7"/>
    <property type="match status" value="1"/>
</dbReference>
<dbReference type="FunFam" id="3.40.50.2020:FF:000005">
    <property type="entry name" value="Ribose-phosphate pyrophosphokinase 1"/>
    <property type="match status" value="1"/>
</dbReference>
<dbReference type="PROSITE" id="PS51450">
    <property type="entry name" value="LRR"/>
    <property type="match status" value="4"/>
</dbReference>
<dbReference type="EMBL" id="QRBI01000120">
    <property type="protein sequence ID" value="RMC06462.1"/>
    <property type="molecule type" value="Genomic_DNA"/>
</dbReference>
<dbReference type="NCBIfam" id="NF002320">
    <property type="entry name" value="PRK01259.1"/>
    <property type="match status" value="1"/>
</dbReference>
<feature type="domain" description="TIR" evidence="34">
    <location>
        <begin position="1283"/>
        <end position="1427"/>
    </location>
</feature>
<dbReference type="GO" id="GO:0005886">
    <property type="term" value="C:plasma membrane"/>
    <property type="evidence" value="ECO:0007669"/>
    <property type="project" value="TreeGrafter"/>
</dbReference>
<dbReference type="PROSITE" id="PS00114">
    <property type="entry name" value="PRPP_SYNTHASE"/>
    <property type="match status" value="1"/>
</dbReference>
<evidence type="ECO:0000256" key="10">
    <source>
        <dbReference type="ARBA" id="ARBA00022588"/>
    </source>
</evidence>
<dbReference type="UniPathway" id="UPA00087">
    <property type="reaction ID" value="UER00172"/>
</dbReference>
<dbReference type="InterPro" id="IPR041283">
    <property type="entry name" value="LRR_12"/>
</dbReference>
<evidence type="ECO:0000256" key="31">
    <source>
        <dbReference type="ARBA" id="ARBA00023329"/>
    </source>
</evidence>
<keyword evidence="26 33" id="KW-0472">Membrane</keyword>
<dbReference type="GO" id="GO:0002224">
    <property type="term" value="P:toll-like receptor signaling pathway"/>
    <property type="evidence" value="ECO:0007669"/>
    <property type="project" value="TreeGrafter"/>
</dbReference>
<protein>
    <recommendedName>
        <fullName evidence="9">ribose-phosphate diphosphokinase</fullName>
        <ecNumber evidence="9">2.7.6.1</ecNumber>
    </recommendedName>
</protein>
<keyword evidence="31" id="KW-0968">Cytoplasmic vesicle</keyword>
<dbReference type="PANTHER" id="PTHR47410">
    <property type="entry name" value="TOLL-LIKE RECEPTOR 7-RELATED"/>
    <property type="match status" value="1"/>
</dbReference>
<keyword evidence="29" id="KW-0395">Inflammatory response</keyword>
<dbReference type="GO" id="GO:0005768">
    <property type="term" value="C:endosome"/>
    <property type="evidence" value="ECO:0007669"/>
    <property type="project" value="UniProtKB-SubCell"/>
</dbReference>
<evidence type="ECO:0000256" key="30">
    <source>
        <dbReference type="ARBA" id="ARBA00023228"/>
    </source>
</evidence>
<dbReference type="GO" id="GO:0032755">
    <property type="term" value="P:positive regulation of interleukin-6 production"/>
    <property type="evidence" value="ECO:0007669"/>
    <property type="project" value="TreeGrafter"/>
</dbReference>
<keyword evidence="12" id="KW-0808">Transferase</keyword>
<evidence type="ECO:0000256" key="24">
    <source>
        <dbReference type="ARBA" id="ARBA00022859"/>
    </source>
</evidence>
<evidence type="ECO:0000256" key="2">
    <source>
        <dbReference type="ARBA" id="ARBA00004115"/>
    </source>
</evidence>
<keyword evidence="30" id="KW-0458">Lysosome</keyword>
<evidence type="ECO:0000256" key="8">
    <source>
        <dbReference type="ARBA" id="ARBA00009634"/>
    </source>
</evidence>
<dbReference type="OrthoDB" id="10006997at2759"/>
<organism evidence="35 36">
    <name type="scientific">Hirundo rustica rustica</name>
    <dbReference type="NCBI Taxonomy" id="333673"/>
    <lineage>
        <taxon>Eukaryota</taxon>
        <taxon>Metazoa</taxon>
        <taxon>Chordata</taxon>
        <taxon>Craniata</taxon>
        <taxon>Vertebrata</taxon>
        <taxon>Euteleostomi</taxon>
        <taxon>Archelosauria</taxon>
        <taxon>Archosauria</taxon>
        <taxon>Dinosauria</taxon>
        <taxon>Saurischia</taxon>
        <taxon>Theropoda</taxon>
        <taxon>Coelurosauria</taxon>
        <taxon>Aves</taxon>
        <taxon>Neognathae</taxon>
        <taxon>Neoaves</taxon>
        <taxon>Telluraves</taxon>
        <taxon>Australaves</taxon>
        <taxon>Passeriformes</taxon>
        <taxon>Sylvioidea</taxon>
        <taxon>Hirundinidae</taxon>
        <taxon>Hirundo</taxon>
    </lineage>
</organism>
<comment type="subcellular location">
    <subcellularLocation>
        <location evidence="4">Cytoplasmic vesicle</location>
        <location evidence="4">Phagosome</location>
    </subcellularLocation>
    <subcellularLocation>
        <location evidence="2">Endoplasmic reticulum membrane</location>
        <topology evidence="2">Single-pass type I membrane protein</topology>
    </subcellularLocation>
    <subcellularLocation>
        <location evidence="3">Endosome</location>
    </subcellularLocation>
    <subcellularLocation>
        <location evidence="5">Lysosome</location>
    </subcellularLocation>
</comment>
<dbReference type="PANTHER" id="PTHR47410:SF2">
    <property type="entry name" value="TOLL-LIKE RECEPTOR 7"/>
    <property type="match status" value="1"/>
</dbReference>
<evidence type="ECO:0000256" key="26">
    <source>
        <dbReference type="ARBA" id="ARBA00023136"/>
    </source>
</evidence>
<dbReference type="InterPro" id="IPR001611">
    <property type="entry name" value="Leu-rich_rpt"/>
</dbReference>
<dbReference type="Pfam" id="PF13793">
    <property type="entry name" value="Pribosyltran_N"/>
    <property type="match status" value="1"/>
</dbReference>
<comment type="caution">
    <text evidence="35">The sequence shown here is derived from an EMBL/GenBank/DDBJ whole genome shotgun (WGS) entry which is preliminary data.</text>
</comment>
<keyword evidence="15" id="KW-0545">Nucleotide biosynthesis</keyword>
<dbReference type="GO" id="GO:0051607">
    <property type="term" value="P:defense response to virus"/>
    <property type="evidence" value="ECO:0007669"/>
    <property type="project" value="TreeGrafter"/>
</dbReference>
<dbReference type="InterPro" id="IPR003591">
    <property type="entry name" value="Leu-rich_rpt_typical-subtyp"/>
</dbReference>
<accession>A0A3M0JZS7</accession>
<dbReference type="SMART" id="SM00365">
    <property type="entry name" value="LRR_SD22"/>
    <property type="match status" value="8"/>
</dbReference>
<dbReference type="SUPFAM" id="SSF52058">
    <property type="entry name" value="L domain-like"/>
    <property type="match status" value="2"/>
</dbReference>
<dbReference type="InterPro" id="IPR029057">
    <property type="entry name" value="PRTase-like"/>
</dbReference>
<dbReference type="GO" id="GO:0005524">
    <property type="term" value="F:ATP binding"/>
    <property type="evidence" value="ECO:0007669"/>
    <property type="project" value="UniProtKB-KW"/>
</dbReference>
<dbReference type="GO" id="GO:0016301">
    <property type="term" value="F:kinase activity"/>
    <property type="evidence" value="ECO:0007669"/>
    <property type="project" value="UniProtKB-KW"/>
</dbReference>
<dbReference type="Gene3D" id="3.40.50.10140">
    <property type="entry name" value="Toll/interleukin-1 receptor homology (TIR) domain"/>
    <property type="match status" value="1"/>
</dbReference>
<keyword evidence="24" id="KW-0391">Immunity</keyword>
<dbReference type="InterPro" id="IPR032675">
    <property type="entry name" value="LRR_dom_sf"/>
</dbReference>
<dbReference type="GO" id="GO:0000287">
    <property type="term" value="F:magnesium ion binding"/>
    <property type="evidence" value="ECO:0007669"/>
    <property type="project" value="InterPro"/>
</dbReference>
<evidence type="ECO:0000256" key="12">
    <source>
        <dbReference type="ARBA" id="ARBA00022679"/>
    </source>
</evidence>
<dbReference type="InterPro" id="IPR029099">
    <property type="entry name" value="Pribosyltran_N"/>
</dbReference>
<evidence type="ECO:0000256" key="22">
    <source>
        <dbReference type="ARBA" id="ARBA00022840"/>
    </source>
</evidence>
<dbReference type="Gene3D" id="3.40.50.2020">
    <property type="match status" value="2"/>
</dbReference>
<comment type="subunit">
    <text evidence="32">Homodimer. The active form is probably a hexamer composed of 3 homodimers.</text>
</comment>
<evidence type="ECO:0000313" key="36">
    <source>
        <dbReference type="Proteomes" id="UP000269221"/>
    </source>
</evidence>
<dbReference type="SMART" id="SM00364">
    <property type="entry name" value="LRR_BAC"/>
    <property type="match status" value="5"/>
</dbReference>
<keyword evidence="22" id="KW-0067">ATP-binding</keyword>
<evidence type="ECO:0000256" key="33">
    <source>
        <dbReference type="SAM" id="Phobius"/>
    </source>
</evidence>
<keyword evidence="36" id="KW-1185">Reference proteome</keyword>
<dbReference type="GO" id="GO:0009165">
    <property type="term" value="P:nucleotide biosynthetic process"/>
    <property type="evidence" value="ECO:0007669"/>
    <property type="project" value="UniProtKB-KW"/>
</dbReference>
<dbReference type="Proteomes" id="UP000269221">
    <property type="component" value="Unassembled WGS sequence"/>
</dbReference>
<gene>
    <name evidence="35" type="ORF">DUI87_15897</name>
</gene>
<dbReference type="SMART" id="SM01400">
    <property type="entry name" value="Pribosyltran_N"/>
    <property type="match status" value="1"/>
</dbReference>
<sequence length="1443" mass="163132">MPNIVLFSGSSHHDLSQRVADRLGLELGKVVTKKFSNQETSVEIGESVRGEDVYIIQSGCGEINDNLMELLIMINACKIASSSRVTAVIPCFPYARQDKKDKSRAPISAKLVANMLSVAGADHIITMDLHASQIQGFFDIPVDNLYAEPAVLQWIKENIPEWRNCIIVSPDAGGAKRVTSIADRLNVEFALIHKERKKANEVDRMVLVGDVKDRVAILVDDMADTCGTICHAADKLMSAGATKVYAILTHGIFSGPALSRINNASFEAVVVTNTIPQEEKMKHCPKIQVPVARNEFLSSTVVREITNGNFKCKGIYVEEKDIKEIHKLHLISIILKIKPVCSVSSSIKSGRPGSTQKMVERLLDFDAHQLSVTADSVSPAGDGQHFMVCCGARRQIKVPCAKMSNALPFILLSIFPMLLSGAWFPKTLPCDVSSSEGTVTVDCTDRRLTEVPRGIPGNATNLTLSINHIPHIYPTSFNRLENLQEIDFRCNCVPVKLGPKDHVCNSPLKIENGSFAALTGLKSLYLDANQLAEIPRGLPATLTLLSLEANNISSIQKANFSELGNIEVLYLGQNCYYRNPCNVSFEIERTAFLGLKKLTILSLKSNNLTQIPPNLSSTLKELYIYNNMIQEVQEQDLSGLHNLEILDLSGNCPRCYNAPYPCIPCPKSSIQIHPKAFDSLQNLKILRLHSTSLQSIPSSWFKNIKNLKELDLSQNFLMREIGDARFLTLIPSLVQLDLSFNFELKVYSPFLNLSETFSSLSNLETLRLKGYVFKELRAQDLHPLLSLSNLTVLDLGTNFIKVADLKVFEKFPALKFIDLSVNKISPSSGESNFYGFCSNPGISVEQYTRQVQQEMHYFRYDVYGRSCRSKDKEASSYESLVKEDCLNYGKTLDLSRNNIFFVNPSDFRGLSYLKCLNLSGNAISQTLNGSEFSYMSGLKYLDFSNNRVDLLYQTAFNELKLLEILDLSNNQHYFLAEGLTHVLSFMKNLAHLRKLMMNWNEISTTTDTGMESQSLRILEFRGNRLDALWKDGNDRYLSFFKNLTSLEELDISFNSLSFLPRSVFEKMPPSLKILNLTNNQLKSFIWGNLPSLKNLVTLDLSNNLLSTVPRELSNCTSSLQELMLRNNRIQRLTKYFLRGAFELRYLDLSLNKIEIIKRSSFPENVINNLKMLLLHGNPFKCNCEAVWFAWWINRTQVTIPLLATDVTCAGPGAHKGKSMVFLDLYTCELDTSYLILYALSASAVLGLMVFTVMSHLYFWDVWYSYHYCTAKLKGYRRLSSPAACYDAFIAYDSEDPAVNEWVLQELVERLENQKARQFNLCLEGRDWLPGQPVFDNLSQSIQLSKKTIFVLTHRYIRSGRFKTTFYMAHQRLLDEKMDVIILIFLEKVLQKSRYVRLRKRLCRSSVLEWPTNPQSQPYFWQCLKNAIATSNSLAYNKLLQETV</sequence>
<dbReference type="InterPro" id="IPR005946">
    <property type="entry name" value="Rib-P_diPkinase"/>
</dbReference>
<evidence type="ECO:0000256" key="18">
    <source>
        <dbReference type="ARBA" id="ARBA00022741"/>
    </source>
</evidence>
<keyword evidence="20" id="KW-0418">Kinase</keyword>
<dbReference type="STRING" id="333673.A0A3M0JZS7"/>
<dbReference type="GO" id="GO:0045087">
    <property type="term" value="P:innate immune response"/>
    <property type="evidence" value="ECO:0007669"/>
    <property type="project" value="UniProtKB-KW"/>
</dbReference>
<dbReference type="GO" id="GO:0005789">
    <property type="term" value="C:endoplasmic reticulum membrane"/>
    <property type="evidence" value="ECO:0007669"/>
    <property type="project" value="UniProtKB-SubCell"/>
</dbReference>
<evidence type="ECO:0000256" key="17">
    <source>
        <dbReference type="ARBA" id="ARBA00022737"/>
    </source>
</evidence>
<keyword evidence="17" id="KW-0677">Repeat</keyword>
<keyword evidence="23" id="KW-0460">Magnesium</keyword>
<evidence type="ECO:0000256" key="11">
    <source>
        <dbReference type="ARBA" id="ARBA00022614"/>
    </source>
</evidence>
<dbReference type="Gene3D" id="3.80.10.10">
    <property type="entry name" value="Ribonuclease Inhibitor"/>
    <property type="match status" value="1"/>
</dbReference>
<proteinExistence type="inferred from homology"/>
<evidence type="ECO:0000256" key="32">
    <source>
        <dbReference type="ARBA" id="ARBA00026067"/>
    </source>
</evidence>
<dbReference type="PROSITE" id="PS50104">
    <property type="entry name" value="TIR"/>
    <property type="match status" value="1"/>
</dbReference>
<keyword evidence="28" id="KW-0325">Glycoprotein</keyword>
<evidence type="ECO:0000256" key="16">
    <source>
        <dbReference type="ARBA" id="ARBA00022729"/>
    </source>
</evidence>
<comment type="similarity">
    <text evidence="7">Belongs to the ribose-phosphate pyrophosphokinase family.</text>
</comment>
<dbReference type="GO" id="GO:0005764">
    <property type="term" value="C:lysosome"/>
    <property type="evidence" value="ECO:0007669"/>
    <property type="project" value="UniProtKB-SubCell"/>
</dbReference>
<evidence type="ECO:0000256" key="27">
    <source>
        <dbReference type="ARBA" id="ARBA00023170"/>
    </source>
</evidence>
<name>A0A3M0JZS7_HIRRU</name>
<dbReference type="GO" id="GO:0007249">
    <property type="term" value="P:canonical NF-kappaB signal transduction"/>
    <property type="evidence" value="ECO:0007669"/>
    <property type="project" value="TreeGrafter"/>
</dbReference>
<evidence type="ECO:0000256" key="19">
    <source>
        <dbReference type="ARBA" id="ARBA00022753"/>
    </source>
</evidence>
<dbReference type="GO" id="GO:0009156">
    <property type="term" value="P:ribonucleoside monophosphate biosynthetic process"/>
    <property type="evidence" value="ECO:0007669"/>
    <property type="project" value="InterPro"/>
</dbReference>
<evidence type="ECO:0000256" key="4">
    <source>
        <dbReference type="ARBA" id="ARBA00004262"/>
    </source>
</evidence>
<evidence type="ECO:0000256" key="14">
    <source>
        <dbReference type="ARBA" id="ARBA00022723"/>
    </source>
</evidence>
<evidence type="ECO:0000256" key="1">
    <source>
        <dbReference type="ARBA" id="ARBA00003018"/>
    </source>
</evidence>
<evidence type="ECO:0000259" key="34">
    <source>
        <dbReference type="PROSITE" id="PS50104"/>
    </source>
</evidence>
<evidence type="ECO:0000256" key="9">
    <source>
        <dbReference type="ARBA" id="ARBA00013247"/>
    </source>
</evidence>
<evidence type="ECO:0000256" key="21">
    <source>
        <dbReference type="ARBA" id="ARBA00022824"/>
    </source>
</evidence>
<dbReference type="Pfam" id="PF14572">
    <property type="entry name" value="Pribosyl_synth"/>
    <property type="match status" value="1"/>
</dbReference>
<evidence type="ECO:0000256" key="15">
    <source>
        <dbReference type="ARBA" id="ARBA00022727"/>
    </source>
</evidence>
<comment type="similarity">
    <text evidence="8">Belongs to the Toll-like receptor family.</text>
</comment>
<keyword evidence="18" id="KW-0547">Nucleotide-binding</keyword>
<dbReference type="SUPFAM" id="SSF53271">
    <property type="entry name" value="PRTase-like"/>
    <property type="match status" value="1"/>
</dbReference>
<dbReference type="InterPro" id="IPR000836">
    <property type="entry name" value="PRTase_dom"/>
</dbReference>
<comment type="pathway">
    <text evidence="6">Metabolic intermediate biosynthesis; 5-phospho-alpha-D-ribose 1-diphosphate biosynthesis; 5-phospho-alpha-D-ribose 1-diphosphate from D-ribose 5-phosphate (route I): step 1/1.</text>
</comment>
<evidence type="ECO:0000256" key="7">
    <source>
        <dbReference type="ARBA" id="ARBA00006478"/>
    </source>
</evidence>
<dbReference type="SUPFAM" id="SSF52200">
    <property type="entry name" value="Toll/Interleukin receptor TIR domain"/>
    <property type="match status" value="1"/>
</dbReference>
<dbReference type="CDD" id="cd06223">
    <property type="entry name" value="PRTases_typeI"/>
    <property type="match status" value="1"/>
</dbReference>
<evidence type="ECO:0000256" key="13">
    <source>
        <dbReference type="ARBA" id="ARBA00022692"/>
    </source>
</evidence>
<dbReference type="FunFam" id="3.40.50.10140:FF:000003">
    <property type="entry name" value="Toll-like receptor 7"/>
    <property type="match status" value="1"/>
</dbReference>
<dbReference type="EC" id="2.7.6.1" evidence="9"/>
<dbReference type="GO" id="GO:0004749">
    <property type="term" value="F:ribose phosphate diphosphokinase activity"/>
    <property type="evidence" value="ECO:0007669"/>
    <property type="project" value="UniProtKB-EC"/>
</dbReference>
<dbReference type="GO" id="GO:0034154">
    <property type="term" value="P:toll-like receptor 7 signaling pathway"/>
    <property type="evidence" value="ECO:0007669"/>
    <property type="project" value="TreeGrafter"/>
</dbReference>
<keyword evidence="25 33" id="KW-1133">Transmembrane helix</keyword>
<reference evidence="35 36" key="1">
    <citation type="submission" date="2018-07" db="EMBL/GenBank/DDBJ databases">
        <title>A high quality draft genome assembly of the barn swallow (H. rustica rustica).</title>
        <authorList>
            <person name="Formenti G."/>
            <person name="Chiara M."/>
            <person name="Poveda L."/>
            <person name="Francoijs K.-J."/>
            <person name="Bonisoli-Alquati A."/>
            <person name="Canova L."/>
            <person name="Gianfranceschi L."/>
            <person name="Horner D.S."/>
            <person name="Saino N."/>
        </authorList>
    </citation>
    <scope>NUCLEOTIDE SEQUENCE [LARGE SCALE GENOMIC DNA]</scope>
    <source>
        <strain evidence="35">Chelidonia</strain>
        <tissue evidence="35">Blood</tissue>
    </source>
</reference>
<dbReference type="GO" id="GO:0038187">
    <property type="term" value="F:pattern recognition receptor activity"/>
    <property type="evidence" value="ECO:0007669"/>
    <property type="project" value="TreeGrafter"/>
</dbReference>
<dbReference type="GO" id="GO:0045335">
    <property type="term" value="C:phagocytic vesicle"/>
    <property type="evidence" value="ECO:0007669"/>
    <property type="project" value="UniProtKB-SubCell"/>
</dbReference>
<evidence type="ECO:0000256" key="3">
    <source>
        <dbReference type="ARBA" id="ARBA00004177"/>
    </source>
</evidence>
<evidence type="ECO:0000256" key="5">
    <source>
        <dbReference type="ARBA" id="ARBA00004371"/>
    </source>
</evidence>
<keyword evidence="27" id="KW-0675">Receptor</keyword>
<feature type="transmembrane region" description="Helical" evidence="33">
    <location>
        <begin position="1234"/>
        <end position="1258"/>
    </location>
</feature>
<dbReference type="InterPro" id="IPR000842">
    <property type="entry name" value="PRib_PP_synth_CS"/>
</dbReference>
<keyword evidence="14" id="KW-0479">Metal-binding</keyword>
<dbReference type="InterPro" id="IPR000483">
    <property type="entry name" value="Cys-rich_flank_reg_C"/>
</dbReference>
<dbReference type="GO" id="GO:1902533">
    <property type="term" value="P:positive regulation of intracellular signal transduction"/>
    <property type="evidence" value="ECO:0007669"/>
    <property type="project" value="UniProtKB-ARBA"/>
</dbReference>
<evidence type="ECO:0000256" key="6">
    <source>
        <dbReference type="ARBA" id="ARBA00004996"/>
    </source>
</evidence>
<keyword evidence="21" id="KW-0256">Endoplasmic reticulum</keyword>
<dbReference type="GO" id="GO:0006015">
    <property type="term" value="P:5-phosphoribose 1-diphosphate biosynthetic process"/>
    <property type="evidence" value="ECO:0007669"/>
    <property type="project" value="UniProtKB-UniPathway"/>
</dbReference>
<dbReference type="SMART" id="SM00369">
    <property type="entry name" value="LRR_TYP"/>
    <property type="match status" value="12"/>
</dbReference>
<keyword evidence="13 33" id="KW-0812">Transmembrane</keyword>
<dbReference type="FunFam" id="3.40.50.2020:FF:000031">
    <property type="entry name" value="Probable PRS4-ribose-phosphate pyrophosphokinase 3"/>
    <property type="match status" value="1"/>
</dbReference>
<dbReference type="InterPro" id="IPR035897">
    <property type="entry name" value="Toll_tir_struct_dom_sf"/>
</dbReference>
<dbReference type="Pfam" id="PF18837">
    <property type="entry name" value="LRR_12"/>
    <property type="match status" value="1"/>
</dbReference>
<evidence type="ECO:0000256" key="20">
    <source>
        <dbReference type="ARBA" id="ARBA00022777"/>
    </source>
</evidence>
<evidence type="ECO:0000313" key="35">
    <source>
        <dbReference type="EMBL" id="RMC06462.1"/>
    </source>
</evidence>
<dbReference type="Pfam" id="PF00560">
    <property type="entry name" value="LRR_1"/>
    <property type="match status" value="1"/>
</dbReference>
<dbReference type="NCBIfam" id="TIGR01251">
    <property type="entry name" value="ribP_PPkin"/>
    <property type="match status" value="1"/>
</dbReference>
<dbReference type="Pfam" id="PF13855">
    <property type="entry name" value="LRR_8"/>
    <property type="match status" value="3"/>
</dbReference>
<dbReference type="InterPro" id="IPR000157">
    <property type="entry name" value="TIR_dom"/>
</dbReference>
<dbReference type="SMART" id="SM00255">
    <property type="entry name" value="TIR"/>
    <property type="match status" value="1"/>
</dbReference>
<keyword evidence="19" id="KW-0967">Endosome</keyword>
<keyword evidence="16" id="KW-0732">Signal</keyword>
<comment type="function">
    <text evidence="1">Catalyzes the synthesis of phosphoribosylpyrophosphate (PRPP) that is essential for nucleotide synthesis.</text>
</comment>
<keyword evidence="11" id="KW-0433">Leucine-rich repeat</keyword>
<dbReference type="GO" id="GO:0006954">
    <property type="term" value="P:inflammatory response"/>
    <property type="evidence" value="ECO:0007669"/>
    <property type="project" value="UniProtKB-KW"/>
</dbReference>
<keyword evidence="10" id="KW-0399">Innate immunity</keyword>
<dbReference type="Pfam" id="PF01582">
    <property type="entry name" value="TIR"/>
    <property type="match status" value="1"/>
</dbReference>
<evidence type="ECO:0000256" key="29">
    <source>
        <dbReference type="ARBA" id="ARBA00023198"/>
    </source>
</evidence>
<evidence type="ECO:0000256" key="25">
    <source>
        <dbReference type="ARBA" id="ARBA00022989"/>
    </source>
</evidence>
<evidence type="ECO:0000256" key="28">
    <source>
        <dbReference type="ARBA" id="ARBA00023180"/>
    </source>
</evidence>
<evidence type="ECO:0000256" key="23">
    <source>
        <dbReference type="ARBA" id="ARBA00022842"/>
    </source>
</evidence>
<dbReference type="SMART" id="SM00082">
    <property type="entry name" value="LRRCT"/>
    <property type="match status" value="1"/>
</dbReference>